<accession>A0A3N2Q4L5</accession>
<reference evidence="2 3" key="1">
    <citation type="journal article" date="2018" name="Mol. Ecol.">
        <title>The obligate alkalophilic soda-lake fungus Sodiomyces alkalinus has shifted to a protein diet.</title>
        <authorList>
            <person name="Grum-Grzhimaylo A.A."/>
            <person name="Falkoski D.L."/>
            <person name="van den Heuvel J."/>
            <person name="Valero-Jimenez C.A."/>
            <person name="Min B."/>
            <person name="Choi I.G."/>
            <person name="Lipzen A."/>
            <person name="Daum C.G."/>
            <person name="Aanen D.K."/>
            <person name="Tsang A."/>
            <person name="Henrissat B."/>
            <person name="Bilanenko E.N."/>
            <person name="de Vries R.P."/>
            <person name="van Kan J.A.L."/>
            <person name="Grigoriev I.V."/>
            <person name="Debets A.J.M."/>
        </authorList>
    </citation>
    <scope>NUCLEOTIDE SEQUENCE [LARGE SCALE GENOMIC DNA]</scope>
    <source>
        <strain evidence="2 3">F11</strain>
    </source>
</reference>
<protein>
    <submittedName>
        <fullName evidence="2">Uncharacterized protein</fullName>
    </submittedName>
</protein>
<organism evidence="2 3">
    <name type="scientific">Sodiomyces alkalinus (strain CBS 110278 / VKM F-3762 / F11)</name>
    <name type="common">Alkaliphilic filamentous fungus</name>
    <dbReference type="NCBI Taxonomy" id="1314773"/>
    <lineage>
        <taxon>Eukaryota</taxon>
        <taxon>Fungi</taxon>
        <taxon>Dikarya</taxon>
        <taxon>Ascomycota</taxon>
        <taxon>Pezizomycotina</taxon>
        <taxon>Sordariomycetes</taxon>
        <taxon>Hypocreomycetidae</taxon>
        <taxon>Glomerellales</taxon>
        <taxon>Plectosphaerellaceae</taxon>
        <taxon>Sodiomyces</taxon>
    </lineage>
</organism>
<dbReference type="GeneID" id="39575151"/>
<feature type="region of interest" description="Disordered" evidence="1">
    <location>
        <begin position="37"/>
        <end position="56"/>
    </location>
</feature>
<keyword evidence="3" id="KW-1185">Reference proteome</keyword>
<dbReference type="RefSeq" id="XP_028469515.1">
    <property type="nucleotide sequence ID" value="XM_028606673.1"/>
</dbReference>
<dbReference type="EMBL" id="ML119052">
    <property type="protein sequence ID" value="ROT41709.1"/>
    <property type="molecule type" value="Genomic_DNA"/>
</dbReference>
<sequence>MKRNRSWERILEKRQVRQAGQGQLRGEARLWEAQRDNCTGQADLPSAHQPAPRPYP</sequence>
<evidence type="ECO:0000256" key="1">
    <source>
        <dbReference type="SAM" id="MobiDB-lite"/>
    </source>
</evidence>
<evidence type="ECO:0000313" key="2">
    <source>
        <dbReference type="EMBL" id="ROT41709.1"/>
    </source>
</evidence>
<evidence type="ECO:0000313" key="3">
    <source>
        <dbReference type="Proteomes" id="UP000272025"/>
    </source>
</evidence>
<proteinExistence type="predicted"/>
<dbReference type="Proteomes" id="UP000272025">
    <property type="component" value="Unassembled WGS sequence"/>
</dbReference>
<name>A0A3N2Q4L5_SODAK</name>
<gene>
    <name evidence="2" type="ORF">SODALDRAFT_126833</name>
</gene>
<dbReference type="AlphaFoldDB" id="A0A3N2Q4L5"/>